<dbReference type="NCBIfam" id="TIGR00043">
    <property type="entry name" value="rRNA maturation RNase YbeY"/>
    <property type="match status" value="1"/>
</dbReference>
<dbReference type="HAMAP" id="MF_00009">
    <property type="entry name" value="Endoribonucl_YbeY"/>
    <property type="match status" value="1"/>
</dbReference>
<evidence type="ECO:0000256" key="8">
    <source>
        <dbReference type="ARBA" id="ARBA00022833"/>
    </source>
</evidence>
<dbReference type="STRING" id="1125712.HMPREF1316_1329"/>
<dbReference type="Proteomes" id="UP000016638">
    <property type="component" value="Unassembled WGS sequence"/>
</dbReference>
<gene>
    <name evidence="9" type="primary">ybeY</name>
    <name evidence="10" type="ORF">HMPREF1316_1329</name>
</gene>
<dbReference type="Gene3D" id="3.40.390.30">
    <property type="entry name" value="Metalloproteases ('zincins'), catalytic domain"/>
    <property type="match status" value="1"/>
</dbReference>
<dbReference type="InterPro" id="IPR020549">
    <property type="entry name" value="YbeY_CS"/>
</dbReference>
<reference evidence="10 11" key="1">
    <citation type="submission" date="2013-08" db="EMBL/GenBank/DDBJ databases">
        <authorList>
            <person name="Durkin A.S."/>
            <person name="Haft D.R."/>
            <person name="McCorrison J."/>
            <person name="Torralba M."/>
            <person name="Gillis M."/>
            <person name="Haft D.H."/>
            <person name="Methe B."/>
            <person name="Sutton G."/>
            <person name="Nelson K.E."/>
        </authorList>
    </citation>
    <scope>NUCLEOTIDE SEQUENCE [LARGE SCALE GENOMIC DNA]</scope>
    <source>
        <strain evidence="10 11">F0195</strain>
    </source>
</reference>
<evidence type="ECO:0000256" key="7">
    <source>
        <dbReference type="ARBA" id="ARBA00022801"/>
    </source>
</evidence>
<dbReference type="EMBL" id="AWEZ01000064">
    <property type="protein sequence ID" value="ERL06522.1"/>
    <property type="molecule type" value="Genomic_DNA"/>
</dbReference>
<dbReference type="eggNOG" id="COG0319">
    <property type="taxonomic scope" value="Bacteria"/>
</dbReference>
<evidence type="ECO:0000256" key="1">
    <source>
        <dbReference type="ARBA" id="ARBA00010875"/>
    </source>
</evidence>
<evidence type="ECO:0000256" key="4">
    <source>
        <dbReference type="ARBA" id="ARBA00022722"/>
    </source>
</evidence>
<keyword evidence="4 9" id="KW-0540">Nuclease</keyword>
<evidence type="ECO:0000313" key="10">
    <source>
        <dbReference type="EMBL" id="ERL06522.1"/>
    </source>
</evidence>
<dbReference type="OrthoDB" id="9807740at2"/>
<dbReference type="PANTHER" id="PTHR46986">
    <property type="entry name" value="ENDORIBONUCLEASE YBEY, CHLOROPLASTIC"/>
    <property type="match status" value="1"/>
</dbReference>
<evidence type="ECO:0000256" key="2">
    <source>
        <dbReference type="ARBA" id="ARBA00022517"/>
    </source>
</evidence>
<sequence>MTSEVDVSCDEGVSAPIDLRELEADVALVFAEEEVTRPCSVSVSVVTDGRMRALNRAWRGQDRPTDVLSLGCERPDDPDLAPGEPCELGDVVLAPAYIERQAREFGTTYADEFRLLLVHGLLHLLGYDHLDDAEAAIMEAREDALVVRIATDAPIDPVTLTRHREGEDR</sequence>
<protein>
    <recommendedName>
        <fullName evidence="9">Endoribonuclease YbeY</fullName>
        <ecNumber evidence="9">3.1.-.-</ecNumber>
    </recommendedName>
</protein>
<dbReference type="EC" id="3.1.-.-" evidence="9"/>
<keyword evidence="6 9" id="KW-0255">Endonuclease</keyword>
<dbReference type="PANTHER" id="PTHR46986:SF1">
    <property type="entry name" value="ENDORIBONUCLEASE YBEY, CHLOROPLASTIC"/>
    <property type="match status" value="1"/>
</dbReference>
<keyword evidence="7 9" id="KW-0378">Hydrolase</keyword>
<keyword evidence="9" id="KW-0963">Cytoplasm</keyword>
<keyword evidence="5 9" id="KW-0479">Metal-binding</keyword>
<dbReference type="SUPFAM" id="SSF55486">
    <property type="entry name" value="Metalloproteases ('zincins'), catalytic domain"/>
    <property type="match status" value="1"/>
</dbReference>
<dbReference type="GO" id="GO:0004222">
    <property type="term" value="F:metalloendopeptidase activity"/>
    <property type="evidence" value="ECO:0007669"/>
    <property type="project" value="InterPro"/>
</dbReference>
<keyword evidence="11" id="KW-1185">Reference proteome</keyword>
<feature type="binding site" evidence="9">
    <location>
        <position position="123"/>
    </location>
    <ligand>
        <name>Zn(2+)</name>
        <dbReference type="ChEBI" id="CHEBI:29105"/>
        <note>catalytic</note>
    </ligand>
</feature>
<dbReference type="Pfam" id="PF02130">
    <property type="entry name" value="YbeY"/>
    <property type="match status" value="1"/>
</dbReference>
<dbReference type="GO" id="GO:0006364">
    <property type="term" value="P:rRNA processing"/>
    <property type="evidence" value="ECO:0007669"/>
    <property type="project" value="UniProtKB-UniRule"/>
</dbReference>
<dbReference type="RefSeq" id="WP_021726976.1">
    <property type="nucleotide sequence ID" value="NZ_AWEZ01000064.1"/>
</dbReference>
<organism evidence="10 11">
    <name type="scientific">Olsenella profusa F0195</name>
    <dbReference type="NCBI Taxonomy" id="1125712"/>
    <lineage>
        <taxon>Bacteria</taxon>
        <taxon>Bacillati</taxon>
        <taxon>Actinomycetota</taxon>
        <taxon>Coriobacteriia</taxon>
        <taxon>Coriobacteriales</taxon>
        <taxon>Atopobiaceae</taxon>
        <taxon>Olsenella</taxon>
    </lineage>
</organism>
<dbReference type="AlphaFoldDB" id="U2UTR7"/>
<dbReference type="InterPro" id="IPR023091">
    <property type="entry name" value="MetalPrtase_cat_dom_sf_prd"/>
</dbReference>
<comment type="function">
    <text evidence="9">Single strand-specific metallo-endoribonuclease involved in late-stage 70S ribosome quality control and in maturation of the 3' terminus of the 16S rRNA.</text>
</comment>
<dbReference type="InterPro" id="IPR002036">
    <property type="entry name" value="YbeY"/>
</dbReference>
<dbReference type="GO" id="GO:0005737">
    <property type="term" value="C:cytoplasm"/>
    <property type="evidence" value="ECO:0007669"/>
    <property type="project" value="UniProtKB-SubCell"/>
</dbReference>
<evidence type="ECO:0000256" key="3">
    <source>
        <dbReference type="ARBA" id="ARBA00022552"/>
    </source>
</evidence>
<keyword evidence="3 9" id="KW-0698">rRNA processing</keyword>
<comment type="caution">
    <text evidence="10">The sequence shown here is derived from an EMBL/GenBank/DDBJ whole genome shotgun (WGS) entry which is preliminary data.</text>
</comment>
<comment type="subcellular location">
    <subcellularLocation>
        <location evidence="9">Cytoplasm</location>
    </subcellularLocation>
</comment>
<evidence type="ECO:0000256" key="5">
    <source>
        <dbReference type="ARBA" id="ARBA00022723"/>
    </source>
</evidence>
<dbReference type="PATRIC" id="fig|1125712.3.peg.2095"/>
<dbReference type="PROSITE" id="PS01306">
    <property type="entry name" value="UPF0054"/>
    <property type="match status" value="1"/>
</dbReference>
<keyword evidence="8 9" id="KW-0862">Zinc</keyword>
<evidence type="ECO:0000256" key="6">
    <source>
        <dbReference type="ARBA" id="ARBA00022759"/>
    </source>
</evidence>
<name>U2UTR7_9ACTN</name>
<dbReference type="GO" id="GO:0008270">
    <property type="term" value="F:zinc ion binding"/>
    <property type="evidence" value="ECO:0007669"/>
    <property type="project" value="UniProtKB-UniRule"/>
</dbReference>
<dbReference type="GO" id="GO:0004521">
    <property type="term" value="F:RNA endonuclease activity"/>
    <property type="evidence" value="ECO:0007669"/>
    <property type="project" value="UniProtKB-UniRule"/>
</dbReference>
<evidence type="ECO:0000313" key="11">
    <source>
        <dbReference type="Proteomes" id="UP000016638"/>
    </source>
</evidence>
<comment type="similarity">
    <text evidence="1 9">Belongs to the endoribonuclease YbeY family.</text>
</comment>
<accession>U2UTR7</accession>
<comment type="cofactor">
    <cofactor evidence="9">
        <name>Zn(2+)</name>
        <dbReference type="ChEBI" id="CHEBI:29105"/>
    </cofactor>
    <text evidence="9">Binds 1 zinc ion.</text>
</comment>
<feature type="binding site" evidence="9">
    <location>
        <position position="119"/>
    </location>
    <ligand>
        <name>Zn(2+)</name>
        <dbReference type="ChEBI" id="CHEBI:29105"/>
        <note>catalytic</note>
    </ligand>
</feature>
<keyword evidence="2 9" id="KW-0690">Ribosome biogenesis</keyword>
<evidence type="ECO:0000256" key="9">
    <source>
        <dbReference type="HAMAP-Rule" id="MF_00009"/>
    </source>
</evidence>
<proteinExistence type="inferred from homology"/>
<feature type="binding site" evidence="9">
    <location>
        <position position="129"/>
    </location>
    <ligand>
        <name>Zn(2+)</name>
        <dbReference type="ChEBI" id="CHEBI:29105"/>
        <note>catalytic</note>
    </ligand>
</feature>